<sequence length="446" mass="49654">MKKWWLVLGAGLGLALLQQQLLLRRPPRLLAIEAIAPGRNSGALSIRFSRLMDGESLRRGLQLKPQVAHQLLGNGNNYTLLIEAKGPIKQPFELQLKGKDIRGVQFKQSRWLWELRPTLLAARPVVGGDQIQRWHDNSWQPLSPVRGLIQSFLPLGNGRGVAVVNNLKAMDSQVWVLMLSAQGTPLREKQINKNPLIFAALSSDNKGDLLVQSSNAKEPGSRVELSRFEAADLQQPQRLAVEASGPIQLVPQGHQLVVPQLDGLSLQSLPPLPAKKELLPGSRDLSSFCPQPGRALLVRHWPDYRRSLELLEPGKAPKQIWLGSEALLATACAGGGERIWLLLLSGIRKPLLELIELNKHGKLMHRLPLTGRELDPGSKLHYDSTRQVLLLLLKRQISDYQKSLPAQVHLIEVNNYLMKAIPGAATHTGWLPSRQLQHLNNQHPRK</sequence>
<evidence type="ECO:0000313" key="2">
    <source>
        <dbReference type="Proteomes" id="UP000240206"/>
    </source>
</evidence>
<reference evidence="2" key="1">
    <citation type="submission" date="2018-03" db="EMBL/GenBank/DDBJ databases">
        <title>Ecological and genomic features of two cosmopolitan and abundant freshwater picocyanobacteria.</title>
        <authorList>
            <person name="Cabello-Yeves P.J."/>
            <person name="Picazo A."/>
            <person name="Camacho A."/>
            <person name="Callieri C."/>
            <person name="Rosselli R."/>
            <person name="Roda-Garcia J."/>
            <person name="Coutinho F.H."/>
            <person name="Rodriguez-Valera F."/>
        </authorList>
    </citation>
    <scope>NUCLEOTIDE SEQUENCE [LARGE SCALE GENOMIC DNA]</scope>
    <source>
        <strain evidence="2">Tous</strain>
    </source>
</reference>
<organism evidence="1 2">
    <name type="scientific">Synechococcus lacustris str. Tous</name>
    <dbReference type="NCBI Taxonomy" id="1910958"/>
    <lineage>
        <taxon>Bacteria</taxon>
        <taxon>Bacillati</taxon>
        <taxon>Cyanobacteriota</taxon>
        <taxon>Cyanophyceae</taxon>
        <taxon>Synechococcales</taxon>
        <taxon>Synechococcaceae</taxon>
        <taxon>Synechococcus</taxon>
    </lineage>
</organism>
<evidence type="ECO:0000313" key="1">
    <source>
        <dbReference type="EMBL" id="PSI01439.1"/>
    </source>
</evidence>
<name>A0A2P7EEA7_9SYNE</name>
<keyword evidence="2" id="KW-1185">Reference proteome</keyword>
<dbReference type="RefSeq" id="WP_106500087.1">
    <property type="nucleotide sequence ID" value="NZ_PXVC01000031.1"/>
</dbReference>
<dbReference type="STRING" id="1910958.BTM30_01995"/>
<gene>
    <name evidence="1" type="ORF">C7K08_07840</name>
</gene>
<proteinExistence type="predicted"/>
<comment type="caution">
    <text evidence="1">The sequence shown here is derived from an EMBL/GenBank/DDBJ whole genome shotgun (WGS) entry which is preliminary data.</text>
</comment>
<dbReference type="AlphaFoldDB" id="A0A2P7EEA7"/>
<dbReference type="Proteomes" id="UP000240206">
    <property type="component" value="Unassembled WGS sequence"/>
</dbReference>
<protein>
    <submittedName>
        <fullName evidence="1">Uncharacterized protein</fullName>
    </submittedName>
</protein>
<accession>A0A2P7EEA7</accession>
<dbReference type="EMBL" id="PXVC01000031">
    <property type="protein sequence ID" value="PSI01439.1"/>
    <property type="molecule type" value="Genomic_DNA"/>
</dbReference>